<evidence type="ECO:0000259" key="4">
    <source>
        <dbReference type="PROSITE" id="PS51186"/>
    </source>
</evidence>
<feature type="domain" description="N-acetyltransferase" evidence="4">
    <location>
        <begin position="14"/>
        <end position="178"/>
    </location>
</feature>
<dbReference type="InterPro" id="IPR051531">
    <property type="entry name" value="N-acetyltransferase"/>
</dbReference>
<evidence type="ECO:0000256" key="2">
    <source>
        <dbReference type="ARBA" id="ARBA00023315"/>
    </source>
</evidence>
<sequence length="186" mass="21050">MTCFSPFTLPCARLRLRFLDHADAPALYRIFADEEAMHYWSSAAWTEMAPALAMVEESLAGYASGTLLRLAIEVDGSVAGVVTLRKFDAANRRCELGYMLARPHWGRGLMQEALPALLDHAFGALNMHRIEADVDPRNTASSRLLERLGFQHEGRLRERWFVNGEICDSEYYGLLRHEWHARAQAA</sequence>
<protein>
    <submittedName>
        <fullName evidence="5">GNAT family N-acetyltransferase</fullName>
    </submittedName>
</protein>
<dbReference type="InterPro" id="IPR016181">
    <property type="entry name" value="Acyl_CoA_acyltransferase"/>
</dbReference>
<keyword evidence="1 5" id="KW-0808">Transferase</keyword>
<dbReference type="RefSeq" id="WP_107140964.1">
    <property type="nucleotide sequence ID" value="NZ_CP028324.1"/>
</dbReference>
<dbReference type="Gene3D" id="3.40.630.30">
    <property type="match status" value="1"/>
</dbReference>
<comment type="similarity">
    <text evidence="3">Belongs to the acetyltransferase family. RimJ subfamily.</text>
</comment>
<evidence type="ECO:0000313" key="5">
    <source>
        <dbReference type="EMBL" id="AVR95613.1"/>
    </source>
</evidence>
<dbReference type="EMBL" id="CP028324">
    <property type="protein sequence ID" value="AVR95613.1"/>
    <property type="molecule type" value="Genomic_DNA"/>
</dbReference>
<dbReference type="KEGG" id="masz:C9I28_07610"/>
<reference evidence="5 6" key="1">
    <citation type="submission" date="2018-03" db="EMBL/GenBank/DDBJ databases">
        <title>Massilia armeniaca sp. nov., isolated from desert soil.</title>
        <authorList>
            <person name="Huang H."/>
            <person name="Ren M."/>
        </authorList>
    </citation>
    <scope>NUCLEOTIDE SEQUENCE [LARGE SCALE GENOMIC DNA]</scope>
    <source>
        <strain evidence="5 6">ZMN-3</strain>
    </source>
</reference>
<dbReference type="GO" id="GO:0016747">
    <property type="term" value="F:acyltransferase activity, transferring groups other than amino-acyl groups"/>
    <property type="evidence" value="ECO:0007669"/>
    <property type="project" value="InterPro"/>
</dbReference>
<dbReference type="OrthoDB" id="9801656at2"/>
<keyword evidence="6" id="KW-1185">Reference proteome</keyword>
<dbReference type="PANTHER" id="PTHR43792:SF8">
    <property type="entry name" value="[RIBOSOMAL PROTEIN US5]-ALANINE N-ACETYLTRANSFERASE"/>
    <property type="match status" value="1"/>
</dbReference>
<proteinExistence type="inferred from homology"/>
<name>A0A2R4C7K5_9BURK</name>
<dbReference type="PANTHER" id="PTHR43792">
    <property type="entry name" value="GNAT FAMILY, PUTATIVE (AFU_ORTHOLOGUE AFUA_3G00765)-RELATED-RELATED"/>
    <property type="match status" value="1"/>
</dbReference>
<keyword evidence="2" id="KW-0012">Acyltransferase</keyword>
<dbReference type="AlphaFoldDB" id="A0A2R4C7K5"/>
<evidence type="ECO:0000256" key="1">
    <source>
        <dbReference type="ARBA" id="ARBA00022679"/>
    </source>
</evidence>
<dbReference type="InterPro" id="IPR000182">
    <property type="entry name" value="GNAT_dom"/>
</dbReference>
<evidence type="ECO:0000256" key="3">
    <source>
        <dbReference type="ARBA" id="ARBA00038502"/>
    </source>
</evidence>
<dbReference type="Pfam" id="PF13302">
    <property type="entry name" value="Acetyltransf_3"/>
    <property type="match status" value="1"/>
</dbReference>
<evidence type="ECO:0000313" key="6">
    <source>
        <dbReference type="Proteomes" id="UP000240505"/>
    </source>
</evidence>
<accession>A0A2R4C7K5</accession>
<dbReference type="SUPFAM" id="SSF55729">
    <property type="entry name" value="Acyl-CoA N-acyltransferases (Nat)"/>
    <property type="match status" value="1"/>
</dbReference>
<organism evidence="5 6">
    <name type="scientific">Pseudoduganella armeniaca</name>
    <dbReference type="NCBI Taxonomy" id="2072590"/>
    <lineage>
        <taxon>Bacteria</taxon>
        <taxon>Pseudomonadati</taxon>
        <taxon>Pseudomonadota</taxon>
        <taxon>Betaproteobacteria</taxon>
        <taxon>Burkholderiales</taxon>
        <taxon>Oxalobacteraceae</taxon>
        <taxon>Telluria group</taxon>
        <taxon>Pseudoduganella</taxon>
    </lineage>
</organism>
<dbReference type="PROSITE" id="PS51186">
    <property type="entry name" value="GNAT"/>
    <property type="match status" value="1"/>
</dbReference>
<dbReference type="Proteomes" id="UP000240505">
    <property type="component" value="Chromosome"/>
</dbReference>
<gene>
    <name evidence="5" type="ORF">C9I28_07610</name>
</gene>